<name>A0ABU2W635_9ACTN</name>
<sequence>MTRATTTTDAPTADGTTTPLGFPVADRPGPLTELLGDPYAPDNPTGYEAALAADDRGEPFAAGELVLDRAGLNAEYVPAALGGRLSGVDALVRGLRPVFRLDAGLGLGHGLTTLMAALNVWTAGDTAQRERVARLLLDGGRLSVAYHELDHGNDLSDNSLRADPAPGGFTLHGEKRVINNTDRAVGAVVFARTAPRGPRPTGRDHSLLLLDDLERLDTLPADTFRRLPRLRTSGLAGCRLGGFAFDGCPVPADALLGGAGEGTSVALRSFQVSRCVTAGAGTALLEAALFGVHRFAAGRVLYGRPVSALPHARSLLAGAFADLQIAGALARAAARALHLYPAAAGRYAATAKYLVPKLVEDALSDLAVLLGARSYLREGPYAFVGKHLRDIAGLSIGHAGGVSCQLTVLPELPGLRLTGPPAGPELFDDSPPPPLDPAALRLRGSREDPLLTVLAHALDEAPRHPGLEPVAAGLRAELDSVLRESAALPPAARGVAAGHRALELTERYAWLLAAAACVGTAARTGPSGGAVDPRWLHAVLERIGRRSGRLAEPRDPAPLDVLFTELQDRVAAGLSLDIDPEPVARRPV</sequence>
<keyword evidence="3" id="KW-0274">FAD</keyword>
<dbReference type="Proteomes" id="UP001180556">
    <property type="component" value="Unassembled WGS sequence"/>
</dbReference>
<dbReference type="InterPro" id="IPR009075">
    <property type="entry name" value="AcylCo_DH/oxidase_C"/>
</dbReference>
<dbReference type="InterPro" id="IPR009100">
    <property type="entry name" value="AcylCoA_DH/oxidase_NM_dom_sf"/>
</dbReference>
<protein>
    <submittedName>
        <fullName evidence="6">Acyl-CoA dehydrogenase</fullName>
    </submittedName>
</protein>
<dbReference type="PANTHER" id="PTHR43884:SF19">
    <property type="entry name" value="ACYL-COA DEHYDROGENASE FADE4-RELATED"/>
    <property type="match status" value="1"/>
</dbReference>
<evidence type="ECO:0000256" key="4">
    <source>
        <dbReference type="SAM" id="MobiDB-lite"/>
    </source>
</evidence>
<evidence type="ECO:0000313" key="7">
    <source>
        <dbReference type="Proteomes" id="UP001180556"/>
    </source>
</evidence>
<evidence type="ECO:0000256" key="3">
    <source>
        <dbReference type="ARBA" id="ARBA00022827"/>
    </source>
</evidence>
<reference evidence="7" key="1">
    <citation type="submission" date="2023-07" db="EMBL/GenBank/DDBJ databases">
        <title>30 novel species of actinomycetes from the DSMZ collection.</title>
        <authorList>
            <person name="Nouioui I."/>
        </authorList>
    </citation>
    <scope>NUCLEOTIDE SEQUENCE [LARGE SCALE GENOMIC DNA]</scope>
    <source>
        <strain evidence="7">DSM 40932</strain>
    </source>
</reference>
<dbReference type="InterPro" id="IPR036250">
    <property type="entry name" value="AcylCo_DH-like_C"/>
</dbReference>
<keyword evidence="2" id="KW-0285">Flavoprotein</keyword>
<evidence type="ECO:0000256" key="2">
    <source>
        <dbReference type="ARBA" id="ARBA00022630"/>
    </source>
</evidence>
<dbReference type="Gene3D" id="1.20.140.10">
    <property type="entry name" value="Butyryl-CoA Dehydrogenase, subunit A, domain 3"/>
    <property type="match status" value="1"/>
</dbReference>
<organism evidence="6 7">
    <name type="scientific">Streptomyces stephensoniae</name>
    <dbReference type="NCBI Taxonomy" id="3375367"/>
    <lineage>
        <taxon>Bacteria</taxon>
        <taxon>Bacillati</taxon>
        <taxon>Actinomycetota</taxon>
        <taxon>Actinomycetes</taxon>
        <taxon>Kitasatosporales</taxon>
        <taxon>Streptomycetaceae</taxon>
        <taxon>Streptomyces</taxon>
    </lineage>
</organism>
<dbReference type="EMBL" id="JAVRFG010000023">
    <property type="protein sequence ID" value="MDT0492597.1"/>
    <property type="molecule type" value="Genomic_DNA"/>
</dbReference>
<dbReference type="SUPFAM" id="SSF47203">
    <property type="entry name" value="Acyl-CoA dehydrogenase C-terminal domain-like"/>
    <property type="match status" value="1"/>
</dbReference>
<dbReference type="CDD" id="cd00567">
    <property type="entry name" value="ACAD"/>
    <property type="match status" value="1"/>
</dbReference>
<dbReference type="Pfam" id="PF00441">
    <property type="entry name" value="Acyl-CoA_dh_1"/>
    <property type="match status" value="1"/>
</dbReference>
<comment type="similarity">
    <text evidence="1">Belongs to the acyl-CoA dehydrogenase family.</text>
</comment>
<dbReference type="Gene3D" id="2.40.110.10">
    <property type="entry name" value="Butyryl-CoA Dehydrogenase, subunit A, domain 2"/>
    <property type="match status" value="1"/>
</dbReference>
<dbReference type="InterPro" id="IPR046373">
    <property type="entry name" value="Acyl-CoA_Oxase/DH_mid-dom_sf"/>
</dbReference>
<evidence type="ECO:0000256" key="1">
    <source>
        <dbReference type="ARBA" id="ARBA00009347"/>
    </source>
</evidence>
<comment type="caution">
    <text evidence="6">The sequence shown here is derived from an EMBL/GenBank/DDBJ whole genome shotgun (WGS) entry which is preliminary data.</text>
</comment>
<gene>
    <name evidence="6" type="ORF">RM717_19010</name>
</gene>
<dbReference type="SUPFAM" id="SSF56645">
    <property type="entry name" value="Acyl-CoA dehydrogenase NM domain-like"/>
    <property type="match status" value="1"/>
</dbReference>
<proteinExistence type="inferred from homology"/>
<dbReference type="PANTHER" id="PTHR43884">
    <property type="entry name" value="ACYL-COA DEHYDROGENASE"/>
    <property type="match status" value="1"/>
</dbReference>
<accession>A0ABU2W635</accession>
<feature type="domain" description="Acyl-CoA dehydrogenase/oxidase C-terminal" evidence="5">
    <location>
        <begin position="260"/>
        <end position="397"/>
    </location>
</feature>
<keyword evidence="7" id="KW-1185">Reference proteome</keyword>
<feature type="region of interest" description="Disordered" evidence="4">
    <location>
        <begin position="1"/>
        <end position="28"/>
    </location>
</feature>
<evidence type="ECO:0000259" key="5">
    <source>
        <dbReference type="Pfam" id="PF00441"/>
    </source>
</evidence>
<feature type="compositionally biased region" description="Low complexity" evidence="4">
    <location>
        <begin position="1"/>
        <end position="19"/>
    </location>
</feature>
<dbReference type="RefSeq" id="WP_311602029.1">
    <property type="nucleotide sequence ID" value="NZ_JAVRFG010000023.1"/>
</dbReference>
<evidence type="ECO:0000313" key="6">
    <source>
        <dbReference type="EMBL" id="MDT0492597.1"/>
    </source>
</evidence>